<dbReference type="AlphaFoldDB" id="A0A815DD06"/>
<sequence>MEFMNALTLDIILFEIPSVIIDPLIDRFVKLIAIIFHIIGWLALALVAPGRDAFLYVYTSFSSLAGIMVLLAAYT</sequence>
<reference evidence="3" key="1">
    <citation type="submission" date="2021-02" db="EMBL/GenBank/DDBJ databases">
        <authorList>
            <person name="Nowell W R."/>
        </authorList>
    </citation>
    <scope>NUCLEOTIDE SEQUENCE</scope>
</reference>
<evidence type="ECO:0000313" key="3">
    <source>
        <dbReference type="EMBL" id="CAF1295575.1"/>
    </source>
</evidence>
<keyword evidence="4" id="KW-1185">Reference proteome</keyword>
<dbReference type="EMBL" id="CAJNOL010001136">
    <property type="protein sequence ID" value="CAF1295575.1"/>
    <property type="molecule type" value="Genomic_DNA"/>
</dbReference>
<proteinExistence type="predicted"/>
<protein>
    <submittedName>
        <fullName evidence="3">Uncharacterized protein</fullName>
    </submittedName>
</protein>
<organism evidence="3 4">
    <name type="scientific">Rotaria sordida</name>
    <dbReference type="NCBI Taxonomy" id="392033"/>
    <lineage>
        <taxon>Eukaryota</taxon>
        <taxon>Metazoa</taxon>
        <taxon>Spiralia</taxon>
        <taxon>Gnathifera</taxon>
        <taxon>Rotifera</taxon>
        <taxon>Eurotatoria</taxon>
        <taxon>Bdelloidea</taxon>
        <taxon>Philodinida</taxon>
        <taxon>Philodinidae</taxon>
        <taxon>Rotaria</taxon>
    </lineage>
</organism>
<keyword evidence="1" id="KW-0812">Transmembrane</keyword>
<keyword evidence="1" id="KW-1133">Transmembrane helix</keyword>
<evidence type="ECO:0000313" key="2">
    <source>
        <dbReference type="EMBL" id="CAF1096659.1"/>
    </source>
</evidence>
<dbReference type="Proteomes" id="UP000663870">
    <property type="component" value="Unassembled WGS sequence"/>
</dbReference>
<dbReference type="EMBL" id="CAJNOH010000652">
    <property type="protein sequence ID" value="CAF1096659.1"/>
    <property type="molecule type" value="Genomic_DNA"/>
</dbReference>
<evidence type="ECO:0000256" key="1">
    <source>
        <dbReference type="SAM" id="Phobius"/>
    </source>
</evidence>
<feature type="transmembrane region" description="Helical" evidence="1">
    <location>
        <begin position="28"/>
        <end position="47"/>
    </location>
</feature>
<dbReference type="Proteomes" id="UP000663854">
    <property type="component" value="Unassembled WGS sequence"/>
</dbReference>
<feature type="transmembrane region" description="Helical" evidence="1">
    <location>
        <begin position="53"/>
        <end position="74"/>
    </location>
</feature>
<comment type="caution">
    <text evidence="3">The sequence shown here is derived from an EMBL/GenBank/DDBJ whole genome shotgun (WGS) entry which is preliminary data.</text>
</comment>
<gene>
    <name evidence="3" type="ORF">JXQ802_LOCUS29223</name>
    <name evidence="2" type="ORF">PYM288_LOCUS19455</name>
</gene>
<evidence type="ECO:0000313" key="4">
    <source>
        <dbReference type="Proteomes" id="UP000663870"/>
    </source>
</evidence>
<accession>A0A815DD06</accession>
<keyword evidence="1" id="KW-0472">Membrane</keyword>
<name>A0A815DD06_9BILA</name>